<comment type="caution">
    <text evidence="13">The sequence shown here is derived from an EMBL/GenBank/DDBJ whole genome shotgun (WGS) entry which is preliminary data.</text>
</comment>
<evidence type="ECO:0000313" key="14">
    <source>
        <dbReference type="Proteomes" id="UP000607559"/>
    </source>
</evidence>
<dbReference type="InterPro" id="IPR036837">
    <property type="entry name" value="Cation_efflux_CTD_sf"/>
</dbReference>
<dbReference type="GO" id="GO:0005385">
    <property type="term" value="F:zinc ion transmembrane transporter activity"/>
    <property type="evidence" value="ECO:0007669"/>
    <property type="project" value="TreeGrafter"/>
</dbReference>
<feature type="domain" description="Cation efflux protein transmembrane" evidence="11">
    <location>
        <begin position="42"/>
        <end position="229"/>
    </location>
</feature>
<evidence type="ECO:0000256" key="3">
    <source>
        <dbReference type="ARBA" id="ARBA00022448"/>
    </source>
</evidence>
<keyword evidence="6 10" id="KW-1133">Transmembrane helix</keyword>
<dbReference type="Pfam" id="PF16916">
    <property type="entry name" value="ZT_dimer"/>
    <property type="match status" value="1"/>
</dbReference>
<dbReference type="PANTHER" id="PTHR11562:SF17">
    <property type="entry name" value="RE54080P-RELATED"/>
    <property type="match status" value="1"/>
</dbReference>
<gene>
    <name evidence="13" type="ORF">GCM10011511_11140</name>
</gene>
<sequence>MAHTHDHAHAHAHSHDHDHGHAHGLGHHHHPVNLKDVNQAFVVGIILNFAFVVIEVIVGLAIHSLSLLSDAGHNLADVASLAMSLIAIRLLKVKPTEKYTYGYKKTTILVALLNAAILLLSIGAIGYEAIHRLMAPEPLPGKTISIVAAIGIGINALTALLFFRSKDSDLNVRSAFLHLLSDAIVSAALVVGGLIIFYTHLYWIDAALSLLVAIIILFSTWQLLRDSLRLSLDGVPQGIEIKKVKAAIAKISGVKDVHHIHIWAISTTENALTAHLVVDRNTSMESVDQLKHHIKHQLLHQNIQHATLEVEMEDAPCDEPDC</sequence>
<feature type="transmembrane region" description="Helical" evidence="10">
    <location>
        <begin position="40"/>
        <end position="65"/>
    </location>
</feature>
<dbReference type="InterPro" id="IPR002524">
    <property type="entry name" value="Cation_efflux"/>
</dbReference>
<dbReference type="InterPro" id="IPR027470">
    <property type="entry name" value="Cation_efflux_CTD"/>
</dbReference>
<evidence type="ECO:0000256" key="8">
    <source>
        <dbReference type="ARBA" id="ARBA00023136"/>
    </source>
</evidence>
<keyword evidence="5" id="KW-0862">Zinc</keyword>
<evidence type="ECO:0000256" key="1">
    <source>
        <dbReference type="ARBA" id="ARBA00004141"/>
    </source>
</evidence>
<feature type="transmembrane region" description="Helical" evidence="10">
    <location>
        <begin position="142"/>
        <end position="163"/>
    </location>
</feature>
<evidence type="ECO:0000313" key="13">
    <source>
        <dbReference type="EMBL" id="GGA89670.1"/>
    </source>
</evidence>
<evidence type="ECO:0000259" key="12">
    <source>
        <dbReference type="Pfam" id="PF16916"/>
    </source>
</evidence>
<keyword evidence="5" id="KW-0864">Zinc transport</keyword>
<dbReference type="Gene3D" id="3.30.70.1350">
    <property type="entry name" value="Cation efflux protein, cytoplasmic domain"/>
    <property type="match status" value="1"/>
</dbReference>
<feature type="transmembrane region" description="Helical" evidence="10">
    <location>
        <begin position="175"/>
        <end position="197"/>
    </location>
</feature>
<feature type="region of interest" description="Disordered" evidence="9">
    <location>
        <begin position="1"/>
        <end position="28"/>
    </location>
</feature>
<evidence type="ECO:0000256" key="7">
    <source>
        <dbReference type="ARBA" id="ARBA00023065"/>
    </source>
</evidence>
<evidence type="ECO:0000256" key="6">
    <source>
        <dbReference type="ARBA" id="ARBA00022989"/>
    </source>
</evidence>
<dbReference type="AlphaFoldDB" id="A0A8J2XS64"/>
<dbReference type="SUPFAM" id="SSF160240">
    <property type="entry name" value="Cation efflux protein cytoplasmic domain-like"/>
    <property type="match status" value="1"/>
</dbReference>
<reference evidence="13" key="2">
    <citation type="submission" date="2020-09" db="EMBL/GenBank/DDBJ databases">
        <authorList>
            <person name="Sun Q."/>
            <person name="Zhou Y."/>
        </authorList>
    </citation>
    <scope>NUCLEOTIDE SEQUENCE</scope>
    <source>
        <strain evidence="13">CGMCC 1.15448</strain>
    </source>
</reference>
<organism evidence="13 14">
    <name type="scientific">Puia dinghuensis</name>
    <dbReference type="NCBI Taxonomy" id="1792502"/>
    <lineage>
        <taxon>Bacteria</taxon>
        <taxon>Pseudomonadati</taxon>
        <taxon>Bacteroidota</taxon>
        <taxon>Chitinophagia</taxon>
        <taxon>Chitinophagales</taxon>
        <taxon>Chitinophagaceae</taxon>
        <taxon>Puia</taxon>
    </lineage>
</organism>
<name>A0A8J2XS64_9BACT</name>
<keyword evidence="14" id="KW-1185">Reference proteome</keyword>
<dbReference type="InterPro" id="IPR027469">
    <property type="entry name" value="Cation_efflux_TMD_sf"/>
</dbReference>
<dbReference type="NCBIfam" id="TIGR01297">
    <property type="entry name" value="CDF"/>
    <property type="match status" value="1"/>
</dbReference>
<keyword evidence="3" id="KW-0813">Transport</keyword>
<keyword evidence="7" id="KW-0406">Ion transport</keyword>
<evidence type="ECO:0000256" key="2">
    <source>
        <dbReference type="ARBA" id="ARBA00008873"/>
    </source>
</evidence>
<dbReference type="Proteomes" id="UP000607559">
    <property type="component" value="Unassembled WGS sequence"/>
</dbReference>
<evidence type="ECO:0000259" key="11">
    <source>
        <dbReference type="Pfam" id="PF01545"/>
    </source>
</evidence>
<dbReference type="InterPro" id="IPR058533">
    <property type="entry name" value="Cation_efflux_TM"/>
</dbReference>
<comment type="similarity">
    <text evidence="2">Belongs to the cation diffusion facilitator (CDF) transporter (TC 2.A.4) family. SLC30A subfamily.</text>
</comment>
<dbReference type="EMBL" id="BMJC01000001">
    <property type="protein sequence ID" value="GGA89670.1"/>
    <property type="molecule type" value="Genomic_DNA"/>
</dbReference>
<reference evidence="13" key="1">
    <citation type="journal article" date="2014" name="Int. J. Syst. Evol. Microbiol.">
        <title>Complete genome sequence of Corynebacterium casei LMG S-19264T (=DSM 44701T), isolated from a smear-ripened cheese.</title>
        <authorList>
            <consortium name="US DOE Joint Genome Institute (JGI-PGF)"/>
            <person name="Walter F."/>
            <person name="Albersmeier A."/>
            <person name="Kalinowski J."/>
            <person name="Ruckert C."/>
        </authorList>
    </citation>
    <scope>NUCLEOTIDE SEQUENCE</scope>
    <source>
        <strain evidence="13">CGMCC 1.15448</strain>
    </source>
</reference>
<proteinExistence type="inferred from homology"/>
<feature type="transmembrane region" description="Helical" evidence="10">
    <location>
        <begin position="203"/>
        <end position="224"/>
    </location>
</feature>
<evidence type="ECO:0000256" key="4">
    <source>
        <dbReference type="ARBA" id="ARBA00022692"/>
    </source>
</evidence>
<comment type="subcellular location">
    <subcellularLocation>
        <location evidence="1">Membrane</location>
        <topology evidence="1">Multi-pass membrane protein</topology>
    </subcellularLocation>
</comment>
<keyword evidence="8 10" id="KW-0472">Membrane</keyword>
<dbReference type="SUPFAM" id="SSF161111">
    <property type="entry name" value="Cation efflux protein transmembrane domain-like"/>
    <property type="match status" value="1"/>
</dbReference>
<keyword evidence="4 10" id="KW-0812">Transmembrane</keyword>
<dbReference type="Pfam" id="PF01545">
    <property type="entry name" value="Cation_efflux"/>
    <property type="match status" value="1"/>
</dbReference>
<dbReference type="RefSeq" id="WP_188929354.1">
    <property type="nucleotide sequence ID" value="NZ_BMJC01000001.1"/>
</dbReference>
<protein>
    <submittedName>
        <fullName evidence="13">Cation efflux system protein</fullName>
    </submittedName>
</protein>
<dbReference type="PANTHER" id="PTHR11562">
    <property type="entry name" value="CATION EFFLUX PROTEIN/ ZINC TRANSPORTER"/>
    <property type="match status" value="1"/>
</dbReference>
<feature type="transmembrane region" description="Helical" evidence="10">
    <location>
        <begin position="71"/>
        <end position="88"/>
    </location>
</feature>
<feature type="compositionally biased region" description="Basic and acidic residues" evidence="9">
    <location>
        <begin position="1"/>
        <end position="21"/>
    </location>
</feature>
<dbReference type="InterPro" id="IPR050681">
    <property type="entry name" value="CDF/SLC30A"/>
</dbReference>
<evidence type="ECO:0000256" key="5">
    <source>
        <dbReference type="ARBA" id="ARBA00022906"/>
    </source>
</evidence>
<dbReference type="GO" id="GO:0005886">
    <property type="term" value="C:plasma membrane"/>
    <property type="evidence" value="ECO:0007669"/>
    <property type="project" value="TreeGrafter"/>
</dbReference>
<feature type="domain" description="Cation efflux protein cytoplasmic" evidence="12">
    <location>
        <begin position="236"/>
        <end position="311"/>
    </location>
</feature>
<evidence type="ECO:0000256" key="9">
    <source>
        <dbReference type="SAM" id="MobiDB-lite"/>
    </source>
</evidence>
<evidence type="ECO:0000256" key="10">
    <source>
        <dbReference type="SAM" id="Phobius"/>
    </source>
</evidence>
<accession>A0A8J2XS64</accession>
<feature type="transmembrane region" description="Helical" evidence="10">
    <location>
        <begin position="108"/>
        <end position="130"/>
    </location>
</feature>
<dbReference type="Gene3D" id="1.20.1510.10">
    <property type="entry name" value="Cation efflux protein transmembrane domain"/>
    <property type="match status" value="1"/>
</dbReference>